<accession>A0A645ITB4</accession>
<protein>
    <submittedName>
        <fullName evidence="2">Uncharacterized protein</fullName>
    </submittedName>
</protein>
<gene>
    <name evidence="2" type="ORF">SDC9_201761</name>
</gene>
<evidence type="ECO:0000313" key="2">
    <source>
        <dbReference type="EMBL" id="MPN54092.1"/>
    </source>
</evidence>
<comment type="caution">
    <text evidence="2">The sequence shown here is derived from an EMBL/GenBank/DDBJ whole genome shotgun (WGS) entry which is preliminary data.</text>
</comment>
<reference evidence="2" key="1">
    <citation type="submission" date="2019-08" db="EMBL/GenBank/DDBJ databases">
        <authorList>
            <person name="Kucharzyk K."/>
            <person name="Murdoch R.W."/>
            <person name="Higgins S."/>
            <person name="Loffler F."/>
        </authorList>
    </citation>
    <scope>NUCLEOTIDE SEQUENCE</scope>
</reference>
<feature type="region of interest" description="Disordered" evidence="1">
    <location>
        <begin position="14"/>
        <end position="33"/>
    </location>
</feature>
<dbReference type="EMBL" id="VSSQ01121977">
    <property type="protein sequence ID" value="MPN54092.1"/>
    <property type="molecule type" value="Genomic_DNA"/>
</dbReference>
<evidence type="ECO:0000256" key="1">
    <source>
        <dbReference type="SAM" id="MobiDB-lite"/>
    </source>
</evidence>
<organism evidence="2">
    <name type="scientific">bioreactor metagenome</name>
    <dbReference type="NCBI Taxonomy" id="1076179"/>
    <lineage>
        <taxon>unclassified sequences</taxon>
        <taxon>metagenomes</taxon>
        <taxon>ecological metagenomes</taxon>
    </lineage>
</organism>
<proteinExistence type="predicted"/>
<sequence>MITPSSGRLWNTVSATSPVPGGISTNMKSTSPQTTSVQKLLTMPAMTGPRQTTGSVSLSSSRLIDMISVPPRVKRGSISSLFPTAFSVTPKEWGIEGPVISASRIAVRCPRRCMAAASRLVTSDLPTPPLPEMMPMTCLTLDLALASARKSGASFLESQPAEVQPEHCPSQLLIYMITSY</sequence>
<dbReference type="AlphaFoldDB" id="A0A645ITB4"/>
<name>A0A645ITB4_9ZZZZ</name>